<comment type="subcellular location">
    <subcellularLocation>
        <location evidence="1">Membrane</location>
        <topology evidence="1">Multi-pass membrane protein</topology>
    </subcellularLocation>
</comment>
<evidence type="ECO:0000313" key="8">
    <source>
        <dbReference type="Proteomes" id="UP000663586"/>
    </source>
</evidence>
<keyword evidence="4 6" id="KW-1133">Transmembrane helix</keyword>
<feature type="transmembrane region" description="Helical" evidence="6">
    <location>
        <begin position="302"/>
        <end position="322"/>
    </location>
</feature>
<evidence type="ECO:0000256" key="5">
    <source>
        <dbReference type="ARBA" id="ARBA00023136"/>
    </source>
</evidence>
<dbReference type="RefSeq" id="WP_238478914.1">
    <property type="nucleotide sequence ID" value="NZ_CP064786.1"/>
</dbReference>
<evidence type="ECO:0000256" key="2">
    <source>
        <dbReference type="ARBA" id="ARBA00008034"/>
    </source>
</evidence>
<comment type="similarity">
    <text evidence="2">Belongs to the ABC-3 integral membrane protein family.</text>
</comment>
<feature type="transmembrane region" description="Helical" evidence="6">
    <location>
        <begin position="190"/>
        <end position="212"/>
    </location>
</feature>
<feature type="transmembrane region" description="Helical" evidence="6">
    <location>
        <begin position="12"/>
        <end position="32"/>
    </location>
</feature>
<keyword evidence="3 6" id="KW-0812">Transmembrane</keyword>
<dbReference type="Gene3D" id="1.10.3470.10">
    <property type="entry name" value="ABC transporter involved in vitamin B12 uptake, BtuC"/>
    <property type="match status" value="1"/>
</dbReference>
<dbReference type="SUPFAM" id="SSF81345">
    <property type="entry name" value="ABC transporter involved in vitamin B12 uptake, BtuC"/>
    <property type="match status" value="1"/>
</dbReference>
<dbReference type="GO" id="GO:0043190">
    <property type="term" value="C:ATP-binding cassette (ABC) transporter complex"/>
    <property type="evidence" value="ECO:0007669"/>
    <property type="project" value="InterPro"/>
</dbReference>
<evidence type="ECO:0000313" key="7">
    <source>
        <dbReference type="EMBL" id="QSG01805.1"/>
    </source>
</evidence>
<dbReference type="PANTHER" id="PTHR30477:SF0">
    <property type="entry name" value="METAL TRANSPORT SYSTEM MEMBRANE PROTEIN TM_0125-RELATED"/>
    <property type="match status" value="1"/>
</dbReference>
<feature type="transmembrane region" description="Helical" evidence="6">
    <location>
        <begin position="148"/>
        <end position="170"/>
    </location>
</feature>
<dbReference type="Proteomes" id="UP000663586">
    <property type="component" value="Chromosome"/>
</dbReference>
<protein>
    <submittedName>
        <fullName evidence="7">ABC-type Mn2+/Zn2+ transport system, permease component</fullName>
    </submittedName>
</protein>
<accession>A0A897MU96</accession>
<evidence type="ECO:0000256" key="6">
    <source>
        <dbReference type="SAM" id="Phobius"/>
    </source>
</evidence>
<dbReference type="InterPro" id="IPR037294">
    <property type="entry name" value="ABC_BtuC-like"/>
</dbReference>
<keyword evidence="5 6" id="KW-0472">Membrane</keyword>
<dbReference type="Pfam" id="PF00950">
    <property type="entry name" value="ABC-3"/>
    <property type="match status" value="1"/>
</dbReference>
<dbReference type="PANTHER" id="PTHR30477">
    <property type="entry name" value="ABC-TRANSPORTER METAL-BINDING PROTEIN"/>
    <property type="match status" value="1"/>
</dbReference>
<name>A0A897MU96_9EURY</name>
<sequence>MDGISRPTGRRLESIALVVSAPFLLGFVAIAFGLMPERFFERACAVGESAGTRIACYGFMWNAVTTGIFIGLIGPLVGTYLVHREMALIGETLAHTAFAGVAFGTLVLGASGWETPLLLTALGAAVVGAVGVQLLADRTDAHGDVPVAIVLTGSFAVGALFLDLGGGFAFVDINSYLFGSISITDDRSVALMAILTGIVVGTVATTYKQLLFITFDPRAARVARLPVSRYNGLLVVLTALVVVGAMQILGVILVAAMLIVPVAAASQVADSFRGAMTGSIVVGELSVLGGLALSWQYSLRPGATIVVIAIGVYLVAVAITTVDRRAISPR</sequence>
<feature type="transmembrane region" description="Helical" evidence="6">
    <location>
        <begin position="59"/>
        <end position="81"/>
    </location>
</feature>
<gene>
    <name evidence="7" type="primary">znuB</name>
    <name evidence="7" type="ORF">AArcS_0577</name>
</gene>
<keyword evidence="8" id="KW-1185">Reference proteome</keyword>
<evidence type="ECO:0000256" key="4">
    <source>
        <dbReference type="ARBA" id="ARBA00022989"/>
    </source>
</evidence>
<organism evidence="7 8">
    <name type="scientific">Natranaeroarchaeum sulfidigenes</name>
    <dbReference type="NCBI Taxonomy" id="2784880"/>
    <lineage>
        <taxon>Archaea</taxon>
        <taxon>Methanobacteriati</taxon>
        <taxon>Methanobacteriota</taxon>
        <taxon>Stenosarchaea group</taxon>
        <taxon>Halobacteria</taxon>
        <taxon>Halobacteriales</taxon>
        <taxon>Natronoarchaeaceae</taxon>
        <taxon>Natranaeroarchaeum</taxon>
    </lineage>
</organism>
<evidence type="ECO:0000256" key="1">
    <source>
        <dbReference type="ARBA" id="ARBA00004141"/>
    </source>
</evidence>
<dbReference type="AlphaFoldDB" id="A0A897MU96"/>
<feature type="transmembrane region" description="Helical" evidence="6">
    <location>
        <begin position="117"/>
        <end position="136"/>
    </location>
</feature>
<proteinExistence type="inferred from homology"/>
<feature type="transmembrane region" description="Helical" evidence="6">
    <location>
        <begin position="233"/>
        <end position="260"/>
    </location>
</feature>
<dbReference type="EMBL" id="CP064786">
    <property type="protein sequence ID" value="QSG01805.1"/>
    <property type="molecule type" value="Genomic_DNA"/>
</dbReference>
<dbReference type="InterPro" id="IPR001626">
    <property type="entry name" value="ABC_TroCD"/>
</dbReference>
<feature type="transmembrane region" description="Helical" evidence="6">
    <location>
        <begin position="93"/>
        <end position="111"/>
    </location>
</feature>
<dbReference type="GeneID" id="70683958"/>
<dbReference type="KEGG" id="hara:AArcS_0577"/>
<reference evidence="7" key="1">
    <citation type="submission" date="2020-11" db="EMBL/GenBank/DDBJ databases">
        <title>Carbohydrate-dependent, anaerobic sulfur respiration: A novel catabolism in halophilic archaea.</title>
        <authorList>
            <person name="Sorokin D.Y."/>
            <person name="Messina E."/>
            <person name="Smedile F."/>
            <person name="La Cono V."/>
            <person name="Hallsworth J.E."/>
            <person name="Yakimov M.M."/>
        </authorList>
    </citation>
    <scope>NUCLEOTIDE SEQUENCE</scope>
    <source>
        <strain evidence="7">AArc-S</strain>
    </source>
</reference>
<evidence type="ECO:0000256" key="3">
    <source>
        <dbReference type="ARBA" id="ARBA00022692"/>
    </source>
</evidence>
<dbReference type="GO" id="GO:0055085">
    <property type="term" value="P:transmembrane transport"/>
    <property type="evidence" value="ECO:0007669"/>
    <property type="project" value="InterPro"/>
</dbReference>